<accession>A0A9D4GCW5</accession>
<evidence type="ECO:0000313" key="2">
    <source>
        <dbReference type="EMBL" id="KAH3813116.1"/>
    </source>
</evidence>
<dbReference type="InterPro" id="IPR043159">
    <property type="entry name" value="Lectin_gal-bd_sf"/>
</dbReference>
<dbReference type="EMBL" id="JAIWYP010000006">
    <property type="protein sequence ID" value="KAH3813116.1"/>
    <property type="molecule type" value="Genomic_DNA"/>
</dbReference>
<evidence type="ECO:0000313" key="3">
    <source>
        <dbReference type="Proteomes" id="UP000828390"/>
    </source>
</evidence>
<reference evidence="2" key="2">
    <citation type="submission" date="2020-11" db="EMBL/GenBank/DDBJ databases">
        <authorList>
            <person name="McCartney M.A."/>
            <person name="Auch B."/>
            <person name="Kono T."/>
            <person name="Mallez S."/>
            <person name="Becker A."/>
            <person name="Gohl D.M."/>
            <person name="Silverstein K.A.T."/>
            <person name="Koren S."/>
            <person name="Bechman K.B."/>
            <person name="Herman A."/>
            <person name="Abrahante J.E."/>
            <person name="Garbe J."/>
        </authorList>
    </citation>
    <scope>NUCLEOTIDE SEQUENCE</scope>
    <source>
        <strain evidence="2">Duluth1</strain>
        <tissue evidence="2">Whole animal</tissue>
    </source>
</reference>
<reference evidence="2" key="1">
    <citation type="journal article" date="2019" name="bioRxiv">
        <title>The Genome of the Zebra Mussel, Dreissena polymorpha: A Resource for Invasive Species Research.</title>
        <authorList>
            <person name="McCartney M.A."/>
            <person name="Auch B."/>
            <person name="Kono T."/>
            <person name="Mallez S."/>
            <person name="Zhang Y."/>
            <person name="Obille A."/>
            <person name="Becker A."/>
            <person name="Abrahante J.E."/>
            <person name="Garbe J."/>
            <person name="Badalamenti J.P."/>
            <person name="Herman A."/>
            <person name="Mangelson H."/>
            <person name="Liachko I."/>
            <person name="Sullivan S."/>
            <person name="Sone E.D."/>
            <person name="Koren S."/>
            <person name="Silverstein K.A.T."/>
            <person name="Beckman K.B."/>
            <person name="Gohl D.M."/>
        </authorList>
    </citation>
    <scope>NUCLEOTIDE SEQUENCE</scope>
    <source>
        <strain evidence="2">Duluth1</strain>
        <tissue evidence="2">Whole animal</tissue>
    </source>
</reference>
<dbReference type="Pfam" id="PF02140">
    <property type="entry name" value="SUEL_Lectin"/>
    <property type="match status" value="1"/>
</dbReference>
<gene>
    <name evidence="2" type="ORF">DPMN_141566</name>
</gene>
<feature type="domain" description="SUEL-type lectin" evidence="1">
    <location>
        <begin position="1"/>
        <end position="83"/>
    </location>
</feature>
<dbReference type="PANTHER" id="PTHR46780">
    <property type="entry name" value="PROTEIN EVA-1"/>
    <property type="match status" value="1"/>
</dbReference>
<keyword evidence="3" id="KW-1185">Reference proteome</keyword>
<sequence length="87" mass="9364">MCMNCPPGQKLVLGSAIFGRKQGASICPSQQIFNTNCMSTTSTEKAKSVCDGKSLCCLNANIIVFEDPSPGTYKYLEVDFACFSILP</sequence>
<dbReference type="AlphaFoldDB" id="A0A9D4GCW5"/>
<dbReference type="InterPro" id="IPR000922">
    <property type="entry name" value="Lectin_gal-bd_dom"/>
</dbReference>
<name>A0A9D4GCW5_DREPO</name>
<comment type="caution">
    <text evidence="2">The sequence shown here is derived from an EMBL/GenBank/DDBJ whole genome shotgun (WGS) entry which is preliminary data.</text>
</comment>
<dbReference type="GO" id="GO:0030246">
    <property type="term" value="F:carbohydrate binding"/>
    <property type="evidence" value="ECO:0007669"/>
    <property type="project" value="InterPro"/>
</dbReference>
<dbReference type="Proteomes" id="UP000828390">
    <property type="component" value="Unassembled WGS sequence"/>
</dbReference>
<organism evidence="2 3">
    <name type="scientific">Dreissena polymorpha</name>
    <name type="common">Zebra mussel</name>
    <name type="synonym">Mytilus polymorpha</name>
    <dbReference type="NCBI Taxonomy" id="45954"/>
    <lineage>
        <taxon>Eukaryota</taxon>
        <taxon>Metazoa</taxon>
        <taxon>Spiralia</taxon>
        <taxon>Lophotrochozoa</taxon>
        <taxon>Mollusca</taxon>
        <taxon>Bivalvia</taxon>
        <taxon>Autobranchia</taxon>
        <taxon>Heteroconchia</taxon>
        <taxon>Euheterodonta</taxon>
        <taxon>Imparidentia</taxon>
        <taxon>Neoheterodontei</taxon>
        <taxon>Myida</taxon>
        <taxon>Dreissenoidea</taxon>
        <taxon>Dreissenidae</taxon>
        <taxon>Dreissena</taxon>
    </lineage>
</organism>
<protein>
    <recommendedName>
        <fullName evidence="1">SUEL-type lectin domain-containing protein</fullName>
    </recommendedName>
</protein>
<dbReference type="Gene3D" id="2.60.120.740">
    <property type="match status" value="1"/>
</dbReference>
<proteinExistence type="predicted"/>
<dbReference type="PROSITE" id="PS50228">
    <property type="entry name" value="SUEL_LECTIN"/>
    <property type="match status" value="1"/>
</dbReference>
<evidence type="ECO:0000259" key="1">
    <source>
        <dbReference type="PROSITE" id="PS50228"/>
    </source>
</evidence>